<dbReference type="PROSITE" id="PS51186">
    <property type="entry name" value="GNAT"/>
    <property type="match status" value="1"/>
</dbReference>
<dbReference type="GO" id="GO:0016747">
    <property type="term" value="F:acyltransferase activity, transferring groups other than amino-acyl groups"/>
    <property type="evidence" value="ECO:0007669"/>
    <property type="project" value="InterPro"/>
</dbReference>
<comment type="caution">
    <text evidence="2">The sequence shown here is derived from an EMBL/GenBank/DDBJ whole genome shotgun (WGS) entry which is preliminary data.</text>
</comment>
<gene>
    <name evidence="2" type="ORF">JHK64_05210</name>
</gene>
<dbReference type="RefSeq" id="WP_199567941.1">
    <property type="nucleotide sequence ID" value="NZ_JAENBP010000005.1"/>
</dbReference>
<dbReference type="PANTHER" id="PTHR39173">
    <property type="entry name" value="ACETYLTRANSFERASE"/>
    <property type="match status" value="1"/>
</dbReference>
<dbReference type="EMBL" id="JAENBP010000005">
    <property type="protein sequence ID" value="MBJ8350028.1"/>
    <property type="molecule type" value="Genomic_DNA"/>
</dbReference>
<evidence type="ECO:0000313" key="2">
    <source>
        <dbReference type="EMBL" id="MBJ8350028.1"/>
    </source>
</evidence>
<dbReference type="PANTHER" id="PTHR39173:SF1">
    <property type="entry name" value="ACETYLTRANSFERASE"/>
    <property type="match status" value="1"/>
</dbReference>
<dbReference type="Gene3D" id="3.40.630.30">
    <property type="match status" value="1"/>
</dbReference>
<dbReference type="AlphaFoldDB" id="A0A934UDT6"/>
<proteinExistence type="predicted"/>
<dbReference type="Pfam" id="PF13302">
    <property type="entry name" value="Acetyltransf_3"/>
    <property type="match status" value="1"/>
</dbReference>
<dbReference type="InterPro" id="IPR016181">
    <property type="entry name" value="Acyl_CoA_acyltransferase"/>
</dbReference>
<protein>
    <submittedName>
        <fullName evidence="2">GNAT family N-acetyltransferase</fullName>
    </submittedName>
</protein>
<evidence type="ECO:0000259" key="1">
    <source>
        <dbReference type="PROSITE" id="PS51186"/>
    </source>
</evidence>
<dbReference type="SUPFAM" id="SSF55729">
    <property type="entry name" value="Acyl-CoA N-acyltransferases (Nat)"/>
    <property type="match status" value="1"/>
</dbReference>
<reference evidence="2 3" key="1">
    <citation type="journal article" date="2021" name="Int. J. Syst. Evol. Microbiol.">
        <title>Streptococcus vicugnae sp. nov., isolated from faeces of alpacas (Vicugna pacos) and cattle (Bos taurus), Streptococcus zalophi sp. nov., and Streptococcus pacificus sp. nov., isolated from respiratory tract of California sea lions (Zalophus californianus).</title>
        <authorList>
            <person name="Volokhov D.V."/>
            <person name="Zagorodnyaya T.A."/>
            <person name="Shen Z."/>
            <person name="Blom J."/>
            <person name="Furtak V.A."/>
            <person name="Eisenberg T."/>
            <person name="Fan P."/>
            <person name="Jeong K.C."/>
            <person name="Gao Y."/>
            <person name="Zhang S."/>
            <person name="Amselle M."/>
        </authorList>
    </citation>
    <scope>NUCLEOTIDE SEQUENCE [LARGE SCALE GENOMIC DNA]</scope>
    <source>
        <strain evidence="3">CSL7508-lung</strain>
    </source>
</reference>
<keyword evidence="3" id="KW-1185">Reference proteome</keyword>
<name>A0A934UDT6_9STRE</name>
<feature type="domain" description="N-acetyltransferase" evidence="1">
    <location>
        <begin position="18"/>
        <end position="173"/>
    </location>
</feature>
<dbReference type="Proteomes" id="UP000644875">
    <property type="component" value="Unassembled WGS sequence"/>
</dbReference>
<accession>A0A934UDT6</accession>
<evidence type="ECO:0000313" key="3">
    <source>
        <dbReference type="Proteomes" id="UP000644875"/>
    </source>
</evidence>
<organism evidence="2 3">
    <name type="scientific">Streptococcus zalophi</name>
    <dbReference type="NCBI Taxonomy" id="640031"/>
    <lineage>
        <taxon>Bacteria</taxon>
        <taxon>Bacillati</taxon>
        <taxon>Bacillota</taxon>
        <taxon>Bacilli</taxon>
        <taxon>Lactobacillales</taxon>
        <taxon>Streptococcaceae</taxon>
        <taxon>Streptococcus</taxon>
    </lineage>
</organism>
<dbReference type="InterPro" id="IPR000182">
    <property type="entry name" value="GNAT_dom"/>
</dbReference>
<sequence>MDNLSLIQPSLAYEAELMTYREAFDEEHIYGGANLAQYEKIADWLSYLEKMSDESTCPPDRAPSTTFLCVRQSDNAIVGMCNIRHHIKTAFLLNIGGHIGYSIKPSERLKGYATRQLHLALLEAQKMGLEKVLLTCAEDNIGSEKTILANGGIYEDTRYDASDDENIKRYWIDLEKLVEFNW</sequence>